<dbReference type="AlphaFoldDB" id="A0A2Z2H910"/>
<name>A0A2Z2H910_9GAMM</name>
<gene>
    <name evidence="2" type="ORF">B9G99_00155</name>
</gene>
<dbReference type="OrthoDB" id="9991101at2"/>
<dbReference type="Proteomes" id="UP000250025">
    <property type="component" value="Chromosome"/>
</dbReference>
<keyword evidence="3" id="KW-1185">Reference proteome</keyword>
<protein>
    <recommendedName>
        <fullName evidence="1">Rho termination factor-like N-terminal domain-containing protein</fullName>
    </recommendedName>
</protein>
<proteinExistence type="predicted"/>
<organism evidence="2 3">
    <name type="scientific">Kushneria konosiri</name>
    <dbReference type="NCBI Taxonomy" id="698828"/>
    <lineage>
        <taxon>Bacteria</taxon>
        <taxon>Pseudomonadati</taxon>
        <taxon>Pseudomonadota</taxon>
        <taxon>Gammaproteobacteria</taxon>
        <taxon>Oceanospirillales</taxon>
        <taxon>Halomonadaceae</taxon>
        <taxon>Kushneria</taxon>
    </lineage>
</organism>
<feature type="domain" description="Rho termination factor-like N-terminal" evidence="1">
    <location>
        <begin position="57"/>
        <end position="96"/>
    </location>
</feature>
<dbReference type="Pfam" id="PF07498">
    <property type="entry name" value="Rho_N"/>
    <property type="match status" value="1"/>
</dbReference>
<dbReference type="EMBL" id="CP021323">
    <property type="protein sequence ID" value="ARS51507.1"/>
    <property type="molecule type" value="Genomic_DNA"/>
</dbReference>
<evidence type="ECO:0000313" key="3">
    <source>
        <dbReference type="Proteomes" id="UP000250025"/>
    </source>
</evidence>
<sequence>MDLTALKTFNGKEGLVRAGQRMKDVETDRAKDLIRLGLASQYEVKPVEPETKGAGGKATTVEDLRAEAQALGIEDAAKMKKPELEKAIKAKQSERAQRDEQLKLAESLEIENAAELEPEALAAAIEEKQKAAE</sequence>
<evidence type="ECO:0000259" key="1">
    <source>
        <dbReference type="Pfam" id="PF07498"/>
    </source>
</evidence>
<dbReference type="RefSeq" id="WP_086620215.1">
    <property type="nucleotide sequence ID" value="NZ_CP021323.1"/>
</dbReference>
<dbReference type="GO" id="GO:0006353">
    <property type="term" value="P:DNA-templated transcription termination"/>
    <property type="evidence" value="ECO:0007669"/>
    <property type="project" value="InterPro"/>
</dbReference>
<dbReference type="InterPro" id="IPR011112">
    <property type="entry name" value="Rho-like_N"/>
</dbReference>
<evidence type="ECO:0000313" key="2">
    <source>
        <dbReference type="EMBL" id="ARS51507.1"/>
    </source>
</evidence>
<accession>A0A2Z2H910</accession>
<reference evidence="2 3" key="1">
    <citation type="journal article" date="2017" name="Int. J. Syst. Evol. Microbiol.">
        <title>Kushneria konosiri sp. nov., isolated from the Korean salt-fermented seafood Daemi-jeot.</title>
        <authorList>
            <person name="Yun J.H."/>
            <person name="Park S.K."/>
            <person name="Lee J.Y."/>
            <person name="Jung M.J."/>
            <person name="Bae J.W."/>
        </authorList>
    </citation>
    <scope>NUCLEOTIDE SEQUENCE [LARGE SCALE GENOMIC DNA]</scope>
    <source>
        <strain evidence="2 3">X49</strain>
    </source>
</reference>
<dbReference type="KEGG" id="kus:B9G99_00155"/>